<proteinExistence type="predicted"/>
<dbReference type="Ensembl" id="ENSVKKT00000012176.1">
    <property type="protein sequence ID" value="ENSVKKP00000011894.1"/>
    <property type="gene ID" value="ENSVKKG00000008270.1"/>
</dbReference>
<keyword evidence="4" id="KW-1185">Reference proteome</keyword>
<dbReference type="AlphaFoldDB" id="A0A8D2JEK0"/>
<feature type="region of interest" description="Disordered" evidence="1">
    <location>
        <begin position="736"/>
        <end position="755"/>
    </location>
</feature>
<dbReference type="OMA" id="VIYLYHQ"/>
<protein>
    <submittedName>
        <fullName evidence="3">Thioredoxin domain containing 11</fullName>
    </submittedName>
</protein>
<name>A0A8D2JEK0_VARKO</name>
<dbReference type="InterPro" id="IPR013923">
    <property type="entry name" value="Autophagy-rel_prot_16_dom"/>
</dbReference>
<dbReference type="GeneID" id="123025103"/>
<dbReference type="KEGG" id="vko:123025103"/>
<gene>
    <name evidence="3" type="primary">TXNDC11</name>
</gene>
<dbReference type="OrthoDB" id="1910803at2759"/>
<organism evidence="3 4">
    <name type="scientific">Varanus komodoensis</name>
    <name type="common">Komodo dragon</name>
    <dbReference type="NCBI Taxonomy" id="61221"/>
    <lineage>
        <taxon>Eukaryota</taxon>
        <taxon>Metazoa</taxon>
        <taxon>Chordata</taxon>
        <taxon>Craniata</taxon>
        <taxon>Vertebrata</taxon>
        <taxon>Euteleostomi</taxon>
        <taxon>Lepidosauria</taxon>
        <taxon>Squamata</taxon>
        <taxon>Bifurcata</taxon>
        <taxon>Unidentata</taxon>
        <taxon>Episquamata</taxon>
        <taxon>Toxicofera</taxon>
        <taxon>Anguimorpha</taxon>
        <taxon>Paleoanguimorpha</taxon>
        <taxon>Varanoidea</taxon>
        <taxon>Varanidae</taxon>
        <taxon>Varanus</taxon>
    </lineage>
</organism>
<evidence type="ECO:0000313" key="3">
    <source>
        <dbReference type="Ensembl" id="ENSVKKP00000011894.1"/>
    </source>
</evidence>
<reference evidence="3" key="1">
    <citation type="submission" date="2025-08" db="UniProtKB">
        <authorList>
            <consortium name="Ensembl"/>
        </authorList>
    </citation>
    <scope>IDENTIFICATION</scope>
</reference>
<dbReference type="PANTHER" id="PTHR46497">
    <property type="entry name" value="THIOREDOXIN DOMAIN-CONTAINING PROTEIN 11"/>
    <property type="match status" value="1"/>
</dbReference>
<evidence type="ECO:0000259" key="2">
    <source>
        <dbReference type="PROSITE" id="PS51352"/>
    </source>
</evidence>
<accession>A0A8D2JEK0</accession>
<dbReference type="Proteomes" id="UP000694545">
    <property type="component" value="Unplaced"/>
</dbReference>
<dbReference type="PROSITE" id="PS51352">
    <property type="entry name" value="THIOREDOXIN_2"/>
    <property type="match status" value="1"/>
</dbReference>
<dbReference type="SUPFAM" id="SSF52833">
    <property type="entry name" value="Thioredoxin-like"/>
    <property type="match status" value="2"/>
</dbReference>
<dbReference type="Pfam" id="PF26234">
    <property type="entry name" value="TXNDC11_2nd"/>
    <property type="match status" value="1"/>
</dbReference>
<dbReference type="CDD" id="cd02995">
    <property type="entry name" value="PDI_a_PDI_a'_C"/>
    <property type="match status" value="1"/>
</dbReference>
<dbReference type="CTD" id="51061"/>
<dbReference type="RefSeq" id="XP_044289542.1">
    <property type="nucleotide sequence ID" value="XM_044433607.1"/>
</dbReference>
<dbReference type="InterPro" id="IPR036249">
    <property type="entry name" value="Thioredoxin-like_sf"/>
</dbReference>
<sequence>MSARLPVSFFSSVSPVHDLFLGQLDHAEDIRQDSEVTLFFFYAPWCGQSVAAREEVEIVASHLADQVLFVAINCWWNQGKCRKQKHFFYFPVIYLYHRSFGPIEYKGPMNAIYLEKFVRRVMTPLLYVSSRSKLQQFLSNYEPGVLGYFEFNASPQPPGYLTFFTSALHSLNKDHLGTIHFGVITDRLIAEEISLASSGSVYLHRHFSASLLYPHEAMNCTAEDIWRWALENQETFIRWLRPHGGKSLLLHNELKKGPALFLFLPFDPLAESHPLVDEMFRLALEYNSCNQSQRGGPDAEHLQGEPLAAAGLPLPRAEAASAARPPCCHTVVLPPQWHAISRTHNVCELCVNQTAGVRPSRLGGPHCSFSEIEAAVDSLYLRERTFFQVVSRTVSFCSNFLSFYSPFSHYTACCRTVNRGLLGFGGAEKTPARRPGAAFASHGKRWKDRPWSSAPHIEDGHGLRPASTFCGANFTGLSCRTNKTLNLYLLDSNLSWMYAERLGAPRAAPVKEFAAIVDLAEEVHYVLDQSQALRRAALESFIQNYSVVYSPLQRHLVGDARPGPVRPQHIREVTTETFHEAVLQSEKSVLLLYYAPWCGFCMSLSHIFIQLARILPPENFAVARVDVSQNDLPWEFMTDHLPNVLFFPHDRKEQSSRFPAGAPLTLPNLLKFILHHPRPPPAAPGPEPCLRGCLWRESLLQQGRIARLEQEVERLRAESQALHRARAQAQAQLSEARREGQRLQQEARALQSHQEHLQGLYEQKSRELEELAEKLRELAEASESLLAENTLLKVLLASMERKLGPEPQPEVSLPTEDAGLAARAPERFGAAEQSDSPHLESQLAPEHAKENWTE</sequence>
<evidence type="ECO:0000256" key="1">
    <source>
        <dbReference type="SAM" id="MobiDB-lite"/>
    </source>
</evidence>
<feature type="domain" description="Thioredoxin" evidence="2">
    <location>
        <begin position="555"/>
        <end position="678"/>
    </location>
</feature>
<dbReference type="PANTHER" id="PTHR46497:SF1">
    <property type="entry name" value="THIOREDOXIN DOMAIN-CONTAINING PROTEIN 11"/>
    <property type="match status" value="1"/>
</dbReference>
<reference evidence="3" key="2">
    <citation type="submission" date="2025-09" db="UniProtKB">
        <authorList>
            <consortium name="Ensembl"/>
        </authorList>
    </citation>
    <scope>IDENTIFICATION</scope>
</reference>
<dbReference type="CDD" id="cd06503">
    <property type="entry name" value="ATP-synt_Fo_b"/>
    <property type="match status" value="1"/>
</dbReference>
<feature type="region of interest" description="Disordered" evidence="1">
    <location>
        <begin position="804"/>
        <end position="854"/>
    </location>
</feature>
<dbReference type="InterPro" id="IPR058777">
    <property type="entry name" value="TXNDC11_thioredoxin"/>
</dbReference>
<dbReference type="InterPro" id="IPR013766">
    <property type="entry name" value="Thioredoxin_domain"/>
</dbReference>
<dbReference type="InterPro" id="IPR052792">
    <property type="entry name" value="Thioredoxin_dom-contain_11"/>
</dbReference>
<dbReference type="Pfam" id="PF08614">
    <property type="entry name" value="ATG16"/>
    <property type="match status" value="1"/>
</dbReference>
<dbReference type="Gene3D" id="3.40.30.10">
    <property type="entry name" value="Glutaredoxin"/>
    <property type="match status" value="2"/>
</dbReference>
<evidence type="ECO:0000313" key="4">
    <source>
        <dbReference type="Proteomes" id="UP000694545"/>
    </source>
</evidence>
<dbReference type="Pfam" id="PF00085">
    <property type="entry name" value="Thioredoxin"/>
    <property type="match status" value="2"/>
</dbReference>